<evidence type="ECO:0000259" key="4">
    <source>
        <dbReference type="Pfam" id="PF00535"/>
    </source>
</evidence>
<dbReference type="Pfam" id="PF00535">
    <property type="entry name" value="Glycos_transf_2"/>
    <property type="match status" value="1"/>
</dbReference>
<proteinExistence type="inferred from homology"/>
<evidence type="ECO:0000313" key="6">
    <source>
        <dbReference type="Proteomes" id="UP000245627"/>
    </source>
</evidence>
<dbReference type="InterPro" id="IPR001173">
    <property type="entry name" value="Glyco_trans_2-like"/>
</dbReference>
<dbReference type="RefSeq" id="WP_116775250.1">
    <property type="nucleotide sequence ID" value="NZ_QDKG01000002.1"/>
</dbReference>
<organism evidence="5 6">
    <name type="scientific">Sphingobacterium corticibacter</name>
    <dbReference type="NCBI Taxonomy" id="2171749"/>
    <lineage>
        <taxon>Bacteria</taxon>
        <taxon>Pseudomonadati</taxon>
        <taxon>Bacteroidota</taxon>
        <taxon>Sphingobacteriia</taxon>
        <taxon>Sphingobacteriales</taxon>
        <taxon>Sphingobacteriaceae</taxon>
        <taxon>Sphingobacterium</taxon>
    </lineage>
</organism>
<accession>A0A2T8HJR6</accession>
<comment type="caution">
    <text evidence="5">The sequence shown here is derived from an EMBL/GenBank/DDBJ whole genome shotgun (WGS) entry which is preliminary data.</text>
</comment>
<dbReference type="Proteomes" id="UP000245627">
    <property type="component" value="Unassembled WGS sequence"/>
</dbReference>
<dbReference type="SUPFAM" id="SSF53448">
    <property type="entry name" value="Nucleotide-diphospho-sugar transferases"/>
    <property type="match status" value="1"/>
</dbReference>
<dbReference type="GO" id="GO:0016757">
    <property type="term" value="F:glycosyltransferase activity"/>
    <property type="evidence" value="ECO:0007669"/>
    <property type="project" value="UniProtKB-KW"/>
</dbReference>
<sequence>MKKVLSIIVSYNFEPWLSKCLDSLGQSTYPTDIFVVDNASSDHTVARIKQDYPQVILHESSTNLGFGRANNIGFDYAIANEYDAVFLVNQDAWLHPACLAHLMQEDYDSNVGIISPMHYDGTGLQLDEGFAGYVKQEQMDLDHFAVPFVNAAFWLIPVSVLKEVGQFSPIFYHYGEDSDYANRIQHHGLKIMVNTKAIAYHDRQERKTISSAQFFKREFIYFLTEYANVNHSFPKAFGYGVLAPIKKAFQRPSASPYHGFTSYLSVAIQVLAKTAAVIQTRKRNT</sequence>
<keyword evidence="6" id="KW-1185">Reference proteome</keyword>
<dbReference type="OrthoDB" id="9771846at2"/>
<dbReference type="PANTHER" id="PTHR43179:SF12">
    <property type="entry name" value="GALACTOFURANOSYLTRANSFERASE GLFT2"/>
    <property type="match status" value="1"/>
</dbReference>
<dbReference type="AlphaFoldDB" id="A0A2T8HJR6"/>
<keyword evidence="2" id="KW-0328">Glycosyltransferase</keyword>
<reference evidence="5 6" key="1">
    <citation type="submission" date="2018-04" db="EMBL/GenBank/DDBJ databases">
        <title>Sphingobacterium cortibacter sp. nov.</title>
        <authorList>
            <person name="Li Y."/>
        </authorList>
    </citation>
    <scope>NUCLEOTIDE SEQUENCE [LARGE SCALE GENOMIC DNA]</scope>
    <source>
        <strain evidence="5 6">2c-3</strain>
    </source>
</reference>
<evidence type="ECO:0000256" key="2">
    <source>
        <dbReference type="ARBA" id="ARBA00022676"/>
    </source>
</evidence>
<feature type="domain" description="Glycosyltransferase 2-like" evidence="4">
    <location>
        <begin position="7"/>
        <end position="164"/>
    </location>
</feature>
<dbReference type="Gene3D" id="3.90.550.10">
    <property type="entry name" value="Spore Coat Polysaccharide Biosynthesis Protein SpsA, Chain A"/>
    <property type="match status" value="1"/>
</dbReference>
<dbReference type="InterPro" id="IPR029044">
    <property type="entry name" value="Nucleotide-diphossugar_trans"/>
</dbReference>
<gene>
    <name evidence="5" type="ORF">DC487_06985</name>
</gene>
<name>A0A2T8HJR6_9SPHI</name>
<keyword evidence="3 5" id="KW-0808">Transferase</keyword>
<dbReference type="EMBL" id="QDKG01000002">
    <property type="protein sequence ID" value="PVH25679.1"/>
    <property type="molecule type" value="Genomic_DNA"/>
</dbReference>
<evidence type="ECO:0000256" key="3">
    <source>
        <dbReference type="ARBA" id="ARBA00022679"/>
    </source>
</evidence>
<protein>
    <submittedName>
        <fullName evidence="5">Glycosyltransferase family 2 protein</fullName>
    </submittedName>
</protein>
<dbReference type="PANTHER" id="PTHR43179">
    <property type="entry name" value="RHAMNOSYLTRANSFERASE WBBL"/>
    <property type="match status" value="1"/>
</dbReference>
<evidence type="ECO:0000256" key="1">
    <source>
        <dbReference type="ARBA" id="ARBA00006739"/>
    </source>
</evidence>
<comment type="similarity">
    <text evidence="1">Belongs to the glycosyltransferase 2 family.</text>
</comment>
<dbReference type="CDD" id="cd04186">
    <property type="entry name" value="GT_2_like_c"/>
    <property type="match status" value="1"/>
</dbReference>
<evidence type="ECO:0000313" key="5">
    <source>
        <dbReference type="EMBL" id="PVH25679.1"/>
    </source>
</evidence>